<comment type="caution">
    <text evidence="1">The sequence shown here is derived from an EMBL/GenBank/DDBJ whole genome shotgun (WGS) entry which is preliminary data.</text>
</comment>
<keyword evidence="2" id="KW-1185">Reference proteome</keyword>
<evidence type="ECO:0000313" key="1">
    <source>
        <dbReference type="EMBL" id="KAJ8624487.1"/>
    </source>
</evidence>
<accession>A0ACC2KTR8</accession>
<sequence length="715" mass="78981">MALTNVFHAATCVVPILSDPCLLLSDTRPTSTKGQGRPSHPSVQLKTLLFARPPYRKMYPLSFTLSLLLLPLLCSLSPSHGAPPEQPSNYSTKYLEITHALPTDYQVPTCSLFAFQLMVDATNHTITTGADWALVGNYSPPASCSAPWSAIVAELSASIGAGLEKRIAAVWIGGVEILRSSTVRTVGHGAFWKAKKDVSRYASVLSKSNVTAAFVVRDVAKDTVNGTYQANFTGSFNVNVTFNFYGGKVSSVENGMKIRKFGFGGLGVSEKERKLVSLSEKMKVKEEEEEVGEMGFQSEEKASGESEENVKSESFLKLPSEGSDGKAENQLQYKHFYQTPADLIIPISKGGNSTGSWFVIQNGSDLHSKEIKIPNNTYKAVLEIYVSAHGSDEFWYSNPPNTYLQNSSLTEAPVKNAFRQVFATIDGLYVGSFVPFPIVYSGGIDPLFWDPIVAIGAFYLPSDDLDLTPFLGLLLDNKSHTFTLGVTDATFFWLVDANLHLWLDHNSSHVTAGLVRYTAPEIEITRKNRFGSSESKFKIQAKRKLEFQGWVMSSQGNLTTKIEHEFEYENEIKTKAESGFKEVQLKSKTKTETEVHSAFPRSLVAEGSYETEYPLELKIERERKGDSSYLTKIEFSHEKEEKGKVELPSGSFSTSLKNRQESESRTLVQGQAVLSSGANTEQKYKFRDQNGCYIRDVVAGAGYLLEDSSSNVCLQ</sequence>
<gene>
    <name evidence="1" type="ORF">MRB53_033017</name>
</gene>
<protein>
    <submittedName>
        <fullName evidence="1">Uncharacterized protein</fullName>
    </submittedName>
</protein>
<reference evidence="1 2" key="1">
    <citation type="journal article" date="2022" name="Hortic Res">
        <title>A haplotype resolved chromosomal level avocado genome allows analysis of novel avocado genes.</title>
        <authorList>
            <person name="Nath O."/>
            <person name="Fletcher S.J."/>
            <person name="Hayward A."/>
            <person name="Shaw L.M."/>
            <person name="Masouleh A.K."/>
            <person name="Furtado A."/>
            <person name="Henry R.J."/>
            <person name="Mitter N."/>
        </authorList>
    </citation>
    <scope>NUCLEOTIDE SEQUENCE [LARGE SCALE GENOMIC DNA]</scope>
    <source>
        <strain evidence="2">cv. Hass</strain>
    </source>
</reference>
<dbReference type="Proteomes" id="UP001234297">
    <property type="component" value="Chromosome 11"/>
</dbReference>
<evidence type="ECO:0000313" key="2">
    <source>
        <dbReference type="Proteomes" id="UP001234297"/>
    </source>
</evidence>
<dbReference type="EMBL" id="CM056819">
    <property type="protein sequence ID" value="KAJ8624487.1"/>
    <property type="molecule type" value="Genomic_DNA"/>
</dbReference>
<organism evidence="1 2">
    <name type="scientific">Persea americana</name>
    <name type="common">Avocado</name>
    <dbReference type="NCBI Taxonomy" id="3435"/>
    <lineage>
        <taxon>Eukaryota</taxon>
        <taxon>Viridiplantae</taxon>
        <taxon>Streptophyta</taxon>
        <taxon>Embryophyta</taxon>
        <taxon>Tracheophyta</taxon>
        <taxon>Spermatophyta</taxon>
        <taxon>Magnoliopsida</taxon>
        <taxon>Magnoliidae</taxon>
        <taxon>Laurales</taxon>
        <taxon>Lauraceae</taxon>
        <taxon>Persea</taxon>
    </lineage>
</organism>
<name>A0ACC2KTR8_PERAE</name>
<proteinExistence type="predicted"/>